<dbReference type="Pfam" id="PF00226">
    <property type="entry name" value="DnaJ"/>
    <property type="match status" value="1"/>
</dbReference>
<proteinExistence type="predicted"/>
<dbReference type="AlphaFoldDB" id="A0A409YQE9"/>
<dbReference type="Gene3D" id="1.10.287.110">
    <property type="entry name" value="DnaJ domain"/>
    <property type="match status" value="1"/>
</dbReference>
<evidence type="ECO:0000313" key="4">
    <source>
        <dbReference type="Proteomes" id="UP000284842"/>
    </source>
</evidence>
<dbReference type="InterPro" id="IPR001623">
    <property type="entry name" value="DnaJ_domain"/>
</dbReference>
<name>A0A409YQE9_9AGAR</name>
<accession>A0A409YQE9</accession>
<dbReference type="SMART" id="SM00271">
    <property type="entry name" value="DnaJ"/>
    <property type="match status" value="1"/>
</dbReference>
<feature type="compositionally biased region" description="Basic and acidic residues" evidence="1">
    <location>
        <begin position="343"/>
        <end position="354"/>
    </location>
</feature>
<evidence type="ECO:0000259" key="2">
    <source>
        <dbReference type="PROSITE" id="PS50076"/>
    </source>
</evidence>
<dbReference type="EMBL" id="NHTK01000835">
    <property type="protein sequence ID" value="PPR05235.1"/>
    <property type="molecule type" value="Genomic_DNA"/>
</dbReference>
<dbReference type="OrthoDB" id="445556at2759"/>
<evidence type="ECO:0000313" key="3">
    <source>
        <dbReference type="EMBL" id="PPR05235.1"/>
    </source>
</evidence>
<feature type="compositionally biased region" description="Low complexity" evidence="1">
    <location>
        <begin position="275"/>
        <end position="326"/>
    </location>
</feature>
<dbReference type="Proteomes" id="UP000284842">
    <property type="component" value="Unassembled WGS sequence"/>
</dbReference>
<protein>
    <recommendedName>
        <fullName evidence="2">J domain-containing protein</fullName>
    </recommendedName>
</protein>
<gene>
    <name evidence="3" type="ORF">CVT24_010341</name>
</gene>
<dbReference type="STRING" id="181874.A0A409YQE9"/>
<feature type="region of interest" description="Disordered" evidence="1">
    <location>
        <begin position="275"/>
        <end position="386"/>
    </location>
</feature>
<dbReference type="CDD" id="cd06257">
    <property type="entry name" value="DnaJ"/>
    <property type="match status" value="1"/>
</dbReference>
<dbReference type="InParanoid" id="A0A409YQE9"/>
<organism evidence="3 4">
    <name type="scientific">Panaeolus cyanescens</name>
    <dbReference type="NCBI Taxonomy" id="181874"/>
    <lineage>
        <taxon>Eukaryota</taxon>
        <taxon>Fungi</taxon>
        <taxon>Dikarya</taxon>
        <taxon>Basidiomycota</taxon>
        <taxon>Agaricomycotina</taxon>
        <taxon>Agaricomycetes</taxon>
        <taxon>Agaricomycetidae</taxon>
        <taxon>Agaricales</taxon>
        <taxon>Agaricineae</taxon>
        <taxon>Galeropsidaceae</taxon>
        <taxon>Panaeolus</taxon>
    </lineage>
</organism>
<reference evidence="3 4" key="1">
    <citation type="journal article" date="2018" name="Evol. Lett.">
        <title>Horizontal gene cluster transfer increased hallucinogenic mushroom diversity.</title>
        <authorList>
            <person name="Reynolds H.T."/>
            <person name="Vijayakumar V."/>
            <person name="Gluck-Thaler E."/>
            <person name="Korotkin H.B."/>
            <person name="Matheny P.B."/>
            <person name="Slot J.C."/>
        </authorList>
    </citation>
    <scope>NUCLEOTIDE SEQUENCE [LARGE SCALE GENOMIC DNA]</scope>
    <source>
        <strain evidence="3 4">2629</strain>
    </source>
</reference>
<dbReference type="InterPro" id="IPR036869">
    <property type="entry name" value="J_dom_sf"/>
</dbReference>
<dbReference type="PROSITE" id="PS50076">
    <property type="entry name" value="DNAJ_2"/>
    <property type="match status" value="1"/>
</dbReference>
<feature type="domain" description="J" evidence="2">
    <location>
        <begin position="96"/>
        <end position="178"/>
    </location>
</feature>
<keyword evidence="4" id="KW-1185">Reference proteome</keyword>
<dbReference type="SUPFAM" id="SSF46565">
    <property type="entry name" value="Chaperone J-domain"/>
    <property type="match status" value="1"/>
</dbReference>
<comment type="caution">
    <text evidence="3">The sequence shown here is derived from an EMBL/GenBank/DDBJ whole genome shotgun (WGS) entry which is preliminary data.</text>
</comment>
<sequence length="386" mass="42402">MHFRPNLCQAKSLQYWVHGQPLGWMSSLIVHGRSGNSYNHEPVPTRRRRATWSCGYATVSSAGAAHTGPMKEDLIEEDEVPLEPPKFPYPKHKQPTPHEIFHLRYGASQAEIKARYFELVRIHHPDSVHVRRSRIGAHDAHNRFRNIKAAYDFLQGRTLSPHPNARPAPEPKNFDPYMHELARRRRSWDAARGASRAHGNRGTFDDNGAETDAGMNFGGFDGFGAHPDERGTWNPDGRKERLMLWAGVVTLVAGLFPSVPGTVLTLFYQPTPYVPLSTSSSPSASTDPSGGNSSSPPSTSASASSPTNSPSTSSITIFPTLTLTPSLDKSHREAAKALSQARSESREMGAERRDGIRKRVRDMNTPIEEAEAGGVDVGVGRDETAA</sequence>
<evidence type="ECO:0000256" key="1">
    <source>
        <dbReference type="SAM" id="MobiDB-lite"/>
    </source>
</evidence>